<dbReference type="AlphaFoldDB" id="A0A939PGV1"/>
<evidence type="ECO:0000259" key="3">
    <source>
        <dbReference type="Pfam" id="PF00561"/>
    </source>
</evidence>
<feature type="domain" description="AB hydrolase-1" evidence="3">
    <location>
        <begin position="51"/>
        <end position="225"/>
    </location>
</feature>
<organism evidence="4 5">
    <name type="scientific">Actinomadura barringtoniae</name>
    <dbReference type="NCBI Taxonomy" id="1427535"/>
    <lineage>
        <taxon>Bacteria</taxon>
        <taxon>Bacillati</taxon>
        <taxon>Actinomycetota</taxon>
        <taxon>Actinomycetes</taxon>
        <taxon>Streptosporangiales</taxon>
        <taxon>Thermomonosporaceae</taxon>
        <taxon>Actinomadura</taxon>
    </lineage>
</organism>
<evidence type="ECO:0000313" key="4">
    <source>
        <dbReference type="EMBL" id="MBO2449504.1"/>
    </source>
</evidence>
<comment type="caution">
    <text evidence="4">The sequence shown here is derived from an EMBL/GenBank/DDBJ whole genome shotgun (WGS) entry which is preliminary data.</text>
</comment>
<name>A0A939PGV1_9ACTN</name>
<keyword evidence="5" id="KW-1185">Reference proteome</keyword>
<dbReference type="InterPro" id="IPR002410">
    <property type="entry name" value="Peptidase_S33"/>
</dbReference>
<evidence type="ECO:0000313" key="5">
    <source>
        <dbReference type="Proteomes" id="UP000669179"/>
    </source>
</evidence>
<reference evidence="4" key="1">
    <citation type="submission" date="2021-03" db="EMBL/GenBank/DDBJ databases">
        <authorList>
            <person name="Kanchanasin P."/>
            <person name="Saeng-In P."/>
            <person name="Phongsopitanun W."/>
            <person name="Yuki M."/>
            <person name="Kudo T."/>
            <person name="Ohkuma M."/>
            <person name="Tanasupawat S."/>
        </authorList>
    </citation>
    <scope>NUCLEOTIDE SEQUENCE</scope>
    <source>
        <strain evidence="4">GKU 128</strain>
    </source>
</reference>
<proteinExistence type="inferred from homology"/>
<dbReference type="InterPro" id="IPR029058">
    <property type="entry name" value="AB_hydrolase_fold"/>
</dbReference>
<sequence length="422" mass="47111">MTYRHSGLVFTEHTLPVPVDHRDPGGARIEVFAREVSAADRPGDPGDLPFLLYLEGGPGRRAPRHLPPWLWRAVQRYRVVLMDQRGTGRSAPATRQTLARRRDPAAYLLNFRADSIVRDAEMLREHLAGDRPWSVLGQSYGGFCSVAYLSYAPESLREVMIAGGLPPLYGSTEDVYRAAYPRVLAANERYFERYPDDQKVADRVVEILDSEKVLLPSGDRLSPRRFQMLGLGLGSRTGFDGLHNLLEEAFVDVGGDQRLSEVFLRRVDNTLTFAEYPLYALMHESVYCQGTSSSWAAHRARAGFPQFDLGGGGGGPTRFTGEMIYPWLFDEDPALAPLVVCAEQIAAYAHWPRLYDLDRLAANTVPVSAAIYYDDMYVDRETSLATAAAIRGLRPWITNEFGHDGLGQDAAVFDRLVTLVRE</sequence>
<protein>
    <submittedName>
        <fullName evidence="4">Alpha/beta fold hydrolase</fullName>
    </submittedName>
</protein>
<dbReference type="Proteomes" id="UP000669179">
    <property type="component" value="Unassembled WGS sequence"/>
</dbReference>
<dbReference type="Pfam" id="PF00561">
    <property type="entry name" value="Abhydrolase_1"/>
    <property type="match status" value="1"/>
</dbReference>
<dbReference type="EMBL" id="JAGEOJ010000008">
    <property type="protein sequence ID" value="MBO2449504.1"/>
    <property type="molecule type" value="Genomic_DNA"/>
</dbReference>
<dbReference type="InterPro" id="IPR051601">
    <property type="entry name" value="Serine_prot/Carboxylest_S33"/>
</dbReference>
<gene>
    <name evidence="4" type="ORF">J4573_20555</name>
</gene>
<dbReference type="GO" id="GO:0006508">
    <property type="term" value="P:proteolysis"/>
    <property type="evidence" value="ECO:0007669"/>
    <property type="project" value="InterPro"/>
</dbReference>
<comment type="similarity">
    <text evidence="1">Belongs to the peptidase S33 family.</text>
</comment>
<dbReference type="PANTHER" id="PTHR43248">
    <property type="entry name" value="2-SUCCINYL-6-HYDROXY-2,4-CYCLOHEXADIENE-1-CARBOXYLATE SYNTHASE"/>
    <property type="match status" value="1"/>
</dbReference>
<dbReference type="PRINTS" id="PR00793">
    <property type="entry name" value="PROAMNOPTASE"/>
</dbReference>
<dbReference type="GO" id="GO:0004177">
    <property type="term" value="F:aminopeptidase activity"/>
    <property type="evidence" value="ECO:0007669"/>
    <property type="project" value="UniProtKB-EC"/>
</dbReference>
<dbReference type="RefSeq" id="WP_208257394.1">
    <property type="nucleotide sequence ID" value="NZ_JAGEOJ010000008.1"/>
</dbReference>
<accession>A0A939PGV1</accession>
<keyword evidence="2 4" id="KW-0378">Hydrolase</keyword>
<dbReference type="InterPro" id="IPR000073">
    <property type="entry name" value="AB_hydrolase_1"/>
</dbReference>
<evidence type="ECO:0000256" key="2">
    <source>
        <dbReference type="ARBA" id="ARBA00022801"/>
    </source>
</evidence>
<evidence type="ECO:0000256" key="1">
    <source>
        <dbReference type="ARBA" id="ARBA00010088"/>
    </source>
</evidence>
<dbReference type="PANTHER" id="PTHR43248:SF2">
    <property type="entry name" value="PROLYL AMINOPEPTIDASE"/>
    <property type="match status" value="1"/>
</dbReference>
<dbReference type="SUPFAM" id="SSF53474">
    <property type="entry name" value="alpha/beta-Hydrolases"/>
    <property type="match status" value="1"/>
</dbReference>
<dbReference type="Gene3D" id="3.40.50.1820">
    <property type="entry name" value="alpha/beta hydrolase"/>
    <property type="match status" value="1"/>
</dbReference>